<dbReference type="Gene3D" id="3.30.420.10">
    <property type="entry name" value="Ribonuclease H-like superfamily/Ribonuclease H"/>
    <property type="match status" value="1"/>
</dbReference>
<dbReference type="InterPro" id="IPR012337">
    <property type="entry name" value="RNaseH-like_sf"/>
</dbReference>
<evidence type="ECO:0000313" key="4">
    <source>
        <dbReference type="Proteomes" id="UP001307889"/>
    </source>
</evidence>
<evidence type="ECO:0000256" key="1">
    <source>
        <dbReference type="SAM" id="MobiDB-lite"/>
    </source>
</evidence>
<gene>
    <name evidence="3" type="ORF">NTJ_02592</name>
</gene>
<dbReference type="InterPro" id="IPR001584">
    <property type="entry name" value="Integrase_cat-core"/>
</dbReference>
<dbReference type="InterPro" id="IPR036397">
    <property type="entry name" value="RNaseH_sf"/>
</dbReference>
<dbReference type="PANTHER" id="PTHR37984">
    <property type="entry name" value="PROTEIN CBG26694"/>
    <property type="match status" value="1"/>
</dbReference>
<feature type="region of interest" description="Disordered" evidence="1">
    <location>
        <begin position="159"/>
        <end position="184"/>
    </location>
</feature>
<keyword evidence="4" id="KW-1185">Reference proteome</keyword>
<dbReference type="SUPFAM" id="SSF53098">
    <property type="entry name" value="Ribonuclease H-like"/>
    <property type="match status" value="1"/>
</dbReference>
<name>A0ABN7ABU4_9HEMI</name>
<proteinExistence type="predicted"/>
<evidence type="ECO:0000259" key="2">
    <source>
        <dbReference type="PROSITE" id="PS50994"/>
    </source>
</evidence>
<reference evidence="3 4" key="1">
    <citation type="submission" date="2023-09" db="EMBL/GenBank/DDBJ databases">
        <title>Nesidiocoris tenuis whole genome shotgun sequence.</title>
        <authorList>
            <person name="Shibata T."/>
            <person name="Shimoda M."/>
            <person name="Kobayashi T."/>
            <person name="Uehara T."/>
        </authorList>
    </citation>
    <scope>NUCLEOTIDE SEQUENCE [LARGE SCALE GENOMIC DNA]</scope>
    <source>
        <strain evidence="3 4">Japan</strain>
    </source>
</reference>
<dbReference type="InterPro" id="IPR050951">
    <property type="entry name" value="Retrovirus_Pol_polyprotein"/>
</dbReference>
<organism evidence="3 4">
    <name type="scientific">Nesidiocoris tenuis</name>
    <dbReference type="NCBI Taxonomy" id="355587"/>
    <lineage>
        <taxon>Eukaryota</taxon>
        <taxon>Metazoa</taxon>
        <taxon>Ecdysozoa</taxon>
        <taxon>Arthropoda</taxon>
        <taxon>Hexapoda</taxon>
        <taxon>Insecta</taxon>
        <taxon>Pterygota</taxon>
        <taxon>Neoptera</taxon>
        <taxon>Paraneoptera</taxon>
        <taxon>Hemiptera</taxon>
        <taxon>Heteroptera</taxon>
        <taxon>Panheteroptera</taxon>
        <taxon>Cimicomorpha</taxon>
        <taxon>Miridae</taxon>
        <taxon>Dicyphina</taxon>
        <taxon>Nesidiocoris</taxon>
    </lineage>
</organism>
<accession>A0ABN7ABU4</accession>
<evidence type="ECO:0000313" key="3">
    <source>
        <dbReference type="EMBL" id="BES89785.1"/>
    </source>
</evidence>
<dbReference type="PANTHER" id="PTHR37984:SF5">
    <property type="entry name" value="PROTEIN NYNRIN-LIKE"/>
    <property type="match status" value="1"/>
</dbReference>
<feature type="domain" description="Integrase catalytic" evidence="2">
    <location>
        <begin position="1"/>
        <end position="64"/>
    </location>
</feature>
<sequence length="184" mass="20976">MIYTPSSNGQAENFVKSFKTALAKMLQGQCGHLTTKLQRFLYFYRNTPHSTTGKAPSALMFNRKLLARFDQILPKILSKNRKVAPRNQGTALSNKRFEDGDQVYARDYSRPNKRGWLPAKVIERLGNYLYLCEAMDGRILKRHVDQLIAVGNFYGDPNPPPDFSMPLPSDLSQTRPLTRKAESH</sequence>
<dbReference type="EMBL" id="AP028910">
    <property type="protein sequence ID" value="BES89785.1"/>
    <property type="molecule type" value="Genomic_DNA"/>
</dbReference>
<dbReference type="Proteomes" id="UP001307889">
    <property type="component" value="Chromosome 2"/>
</dbReference>
<dbReference type="PROSITE" id="PS50994">
    <property type="entry name" value="INTEGRASE"/>
    <property type="match status" value="1"/>
</dbReference>
<protein>
    <recommendedName>
        <fullName evidence="2">Integrase catalytic domain-containing protein</fullName>
    </recommendedName>
</protein>